<keyword evidence="2" id="KW-1185">Reference proteome</keyword>
<protein>
    <submittedName>
        <fullName evidence="1">Uncharacterized protein</fullName>
    </submittedName>
</protein>
<gene>
    <name evidence="1" type="ORF">DY218_02465</name>
</gene>
<dbReference type="Proteomes" id="UP000263094">
    <property type="component" value="Unassembled WGS sequence"/>
</dbReference>
<dbReference type="AlphaFoldDB" id="A0A372MDA9"/>
<dbReference type="EMBL" id="QUAK01000014">
    <property type="protein sequence ID" value="RFU88287.1"/>
    <property type="molecule type" value="Genomic_DNA"/>
</dbReference>
<evidence type="ECO:0000313" key="2">
    <source>
        <dbReference type="Proteomes" id="UP000263094"/>
    </source>
</evidence>
<name>A0A372MDA9_9ACTN</name>
<reference evidence="1 2" key="1">
    <citation type="submission" date="2018-08" db="EMBL/GenBank/DDBJ databases">
        <title>Isolation, diversity and antifungal activity of Actinobacteria from wheat.</title>
        <authorList>
            <person name="Han C."/>
        </authorList>
    </citation>
    <scope>NUCLEOTIDE SEQUENCE [LARGE SCALE GENOMIC DNA]</scope>
    <source>
        <strain evidence="1 2">NEAU-YY421</strain>
    </source>
</reference>
<sequence length="205" mass="22555">MPVDLVRARMAHPSTPEAARARVWDEVIRRRRLHGEPWGTVGVALTLPMLRRSLARLPRLAELESSELEQEVLAAVMDQFEAVSEDGAPQEVGLQLVRAGDRAAHRVLYAVQRDRRMRTTASLEDCANEMPVTRSSSSEVYDVLDRAVQAGVITALEAELIAVTRLDGESAKSCAQQVGTSVRSVFRNRSAAEQRLSAALLADEL</sequence>
<comment type="caution">
    <text evidence="1">The sequence shown here is derived from an EMBL/GenBank/DDBJ whole genome shotgun (WGS) entry which is preliminary data.</text>
</comment>
<evidence type="ECO:0000313" key="1">
    <source>
        <dbReference type="EMBL" id="RFU88287.1"/>
    </source>
</evidence>
<accession>A0A372MDA9</accession>
<organism evidence="1 2">
    <name type="scientific">Streptomyces triticagri</name>
    <dbReference type="NCBI Taxonomy" id="2293568"/>
    <lineage>
        <taxon>Bacteria</taxon>
        <taxon>Bacillati</taxon>
        <taxon>Actinomycetota</taxon>
        <taxon>Actinomycetes</taxon>
        <taxon>Kitasatosporales</taxon>
        <taxon>Streptomycetaceae</taxon>
        <taxon>Streptomyces</taxon>
    </lineage>
</organism>
<proteinExistence type="predicted"/>